<sequence>MDSFTERLMERSRARQTRLDATKNKTDLEQSPLKENNRNKVTTSTSVGISKGANNRNTVTIETTVTMKRIPSKGSMNKSFEKKTEVVQEDTTSYDEESETDYETLTKENMSPSHTSATTNQGQSCGIRQNVKSQLKRLGQLYSDGDPNLSSPIHRTEENFVVDNKYKEVEKHERKNIESMPRTKTARSARLAALANTINQWEDDLSHPNIKPEAQGFCRSESNMRLIYEYANQEEDSLGNAVPSNSPGKTKPKSPGKEIQSVTRFGSPSQANPTMGIKQLRSPRKPASPAVGSVLDKAAQYEESTSATKKTVDPAELPLSERLALFEKNKGNAILPKAPFATSVPIKHERYVDKRQPGNKINSRYPEYMGYQQPAEKPCENDFAPPVVSKGLQSRLAMFEQTSSQMGEKDHMKDILTERQRELEALKSRWNRPQENDSAKSCSPAPPPPPMPPSPPKYEPRRSNFYYESDEEEDENKTSEVAVSYSKLPEKSYPGLCVKPVKISPPKPGRLYPSLSDMDTESEVPESDDCQRRNCDRIIYEEEELSSDDSLSSFGQKIKEVAQRNSASTLKRDLDDGANAGNDDRNEMDDFLDEALTTLSSEDDATPPKRSMTTSNYGTKASVSFEYTQGDGTSENANRTPLVHTISVYRKQQALSTKPVSPPRRVQIDPSQYSIDSDNANDTLELERELEMIDQKIEELEQEVTKQSIIIQQSSQALNLCYSTIEFSGSTEQVEAERHLLVATIKRQAASHEIQRLKIECSLRPIGPNNKMLTERGSVTISQITLPLKLDIIRSAARDEQCYYLVCLIRCGEKVLATNMMSTSPRSFRDNNRLTFPNTLTLNNLYSDFKITVEVYAMASRSKEVIPHDIKYHIGTNKKEASKLMRLTPKKNKAESRLIMPVVQSPGGPNAVRTSAFNMIGYVIFSLREIQRTQFTLNKVAYTSVIEGSLQLKLDCEMTVDIEHRGFLTMFEDISGFGAWHRRWCLLKGDQLSYWKYPDDERKKIAIDTIELSACVTEVIGPVSRDVCARPNTFLLETARPAKREDVDSLVLVRNGDRTVIRHLLSADTKEERIQWCTQLNKALALMQAWGKKFPS</sequence>
<dbReference type="GO" id="GO:0000281">
    <property type="term" value="P:mitotic cytokinesis"/>
    <property type="evidence" value="ECO:0007669"/>
    <property type="project" value="TreeGrafter"/>
</dbReference>
<dbReference type="SUPFAM" id="SSF50729">
    <property type="entry name" value="PH domain-like"/>
    <property type="match status" value="1"/>
</dbReference>
<dbReference type="GO" id="GO:0005826">
    <property type="term" value="C:actomyosin contractile ring"/>
    <property type="evidence" value="ECO:0007669"/>
    <property type="project" value="TreeGrafter"/>
</dbReference>
<dbReference type="GO" id="GO:0000915">
    <property type="term" value="P:actomyosin contractile ring assembly"/>
    <property type="evidence" value="ECO:0007669"/>
    <property type="project" value="TreeGrafter"/>
</dbReference>
<dbReference type="PROSITE" id="PS50003">
    <property type="entry name" value="PH_DOMAIN"/>
    <property type="match status" value="1"/>
</dbReference>
<protein>
    <recommendedName>
        <fullName evidence="4">PH domain-containing protein</fullName>
    </recommendedName>
</protein>
<feature type="compositionally biased region" description="Basic and acidic residues" evidence="3">
    <location>
        <begin position="407"/>
        <end position="438"/>
    </location>
</feature>
<feature type="compositionally biased region" description="Pro residues" evidence="3">
    <location>
        <begin position="444"/>
        <end position="457"/>
    </location>
</feature>
<dbReference type="InterPro" id="IPR037840">
    <property type="entry name" value="PH_Anillin"/>
</dbReference>
<keyword evidence="1 2" id="KW-0175">Coiled coil</keyword>
<dbReference type="Gene3D" id="2.30.29.30">
    <property type="entry name" value="Pleckstrin-homology domain (PH domain)/Phosphotyrosine-binding domain (PTB)"/>
    <property type="match status" value="1"/>
</dbReference>
<evidence type="ECO:0000256" key="3">
    <source>
        <dbReference type="SAM" id="MobiDB-lite"/>
    </source>
</evidence>
<organism evidence="5">
    <name type="scientific">Clastoptera arizonana</name>
    <name type="common">Arizona spittle bug</name>
    <dbReference type="NCBI Taxonomy" id="38151"/>
    <lineage>
        <taxon>Eukaryota</taxon>
        <taxon>Metazoa</taxon>
        <taxon>Ecdysozoa</taxon>
        <taxon>Arthropoda</taxon>
        <taxon>Hexapoda</taxon>
        <taxon>Insecta</taxon>
        <taxon>Pterygota</taxon>
        <taxon>Neoptera</taxon>
        <taxon>Paraneoptera</taxon>
        <taxon>Hemiptera</taxon>
        <taxon>Auchenorrhyncha</taxon>
        <taxon>Cercopoidea</taxon>
        <taxon>Clastopteridae</taxon>
        <taxon>Clastoptera</taxon>
    </lineage>
</organism>
<feature type="compositionally biased region" description="Acidic residues" evidence="3">
    <location>
        <begin position="518"/>
        <end position="528"/>
    </location>
</feature>
<evidence type="ECO:0000259" key="4">
    <source>
        <dbReference type="PROSITE" id="PS50003"/>
    </source>
</evidence>
<dbReference type="SMART" id="SM00233">
    <property type="entry name" value="PH"/>
    <property type="match status" value="1"/>
</dbReference>
<dbReference type="AlphaFoldDB" id="A0A1B6D0V5"/>
<feature type="region of interest" description="Disordered" evidence="3">
    <location>
        <begin position="396"/>
        <end position="483"/>
    </location>
</feature>
<dbReference type="InterPro" id="IPR011993">
    <property type="entry name" value="PH-like_dom_sf"/>
</dbReference>
<dbReference type="CDD" id="cd01263">
    <property type="entry name" value="PH_anillin"/>
    <property type="match status" value="1"/>
</dbReference>
<feature type="domain" description="PH" evidence="4">
    <location>
        <begin position="961"/>
        <end position="1085"/>
    </location>
</feature>
<dbReference type="InterPro" id="IPR012966">
    <property type="entry name" value="AHD"/>
</dbReference>
<dbReference type="Pfam" id="PF00169">
    <property type="entry name" value="PH"/>
    <property type="match status" value="1"/>
</dbReference>
<dbReference type="Pfam" id="PF16018">
    <property type="entry name" value="Anillin_N"/>
    <property type="match status" value="1"/>
</dbReference>
<feature type="region of interest" description="Disordered" evidence="3">
    <location>
        <begin position="237"/>
        <end position="293"/>
    </location>
</feature>
<dbReference type="InterPro" id="IPR031970">
    <property type="entry name" value="Anillin_N"/>
</dbReference>
<dbReference type="Pfam" id="PF08174">
    <property type="entry name" value="Anillin"/>
    <property type="match status" value="1"/>
</dbReference>
<feature type="region of interest" description="Disordered" evidence="3">
    <location>
        <begin position="564"/>
        <end position="587"/>
    </location>
</feature>
<feature type="compositionally biased region" description="Polar residues" evidence="3">
    <location>
        <begin position="260"/>
        <end position="273"/>
    </location>
</feature>
<evidence type="ECO:0000256" key="1">
    <source>
        <dbReference type="ARBA" id="ARBA00023054"/>
    </source>
</evidence>
<feature type="compositionally biased region" description="Polar residues" evidence="3">
    <location>
        <begin position="39"/>
        <end position="66"/>
    </location>
</feature>
<feature type="coiled-coil region" evidence="2">
    <location>
        <begin position="683"/>
        <end position="717"/>
    </location>
</feature>
<dbReference type="PANTHER" id="PTHR21538">
    <property type="entry name" value="ANILLIN/RHOTEKIN RTKN"/>
    <property type="match status" value="1"/>
</dbReference>
<evidence type="ECO:0000256" key="2">
    <source>
        <dbReference type="SAM" id="Coils"/>
    </source>
</evidence>
<evidence type="ECO:0000313" key="5">
    <source>
        <dbReference type="EMBL" id="JAS19290.1"/>
    </source>
</evidence>
<proteinExistence type="predicted"/>
<dbReference type="PANTHER" id="PTHR21538:SF23">
    <property type="entry name" value="ANILLIN"/>
    <property type="match status" value="1"/>
</dbReference>
<dbReference type="FunFam" id="2.30.29.30:FF:000111">
    <property type="entry name" value="anillin isoform X1"/>
    <property type="match status" value="1"/>
</dbReference>
<feature type="compositionally biased region" description="Polar residues" evidence="3">
    <location>
        <begin position="107"/>
        <end position="125"/>
    </location>
</feature>
<feature type="compositionally biased region" description="Acidic residues" evidence="3">
    <location>
        <begin position="92"/>
        <end position="102"/>
    </location>
</feature>
<dbReference type="InterPro" id="IPR001849">
    <property type="entry name" value="PH_domain"/>
</dbReference>
<feature type="region of interest" description="Disordered" evidence="3">
    <location>
        <begin position="1"/>
        <end position="125"/>
    </location>
</feature>
<feature type="region of interest" description="Disordered" evidence="3">
    <location>
        <begin position="495"/>
        <end position="534"/>
    </location>
</feature>
<reference evidence="5" key="1">
    <citation type="submission" date="2015-12" db="EMBL/GenBank/DDBJ databases">
        <title>De novo transcriptome assembly of four potential Pierce s Disease insect vectors from Arizona vineyards.</title>
        <authorList>
            <person name="Tassone E.E."/>
        </authorList>
    </citation>
    <scope>NUCLEOTIDE SEQUENCE</scope>
</reference>
<feature type="compositionally biased region" description="Basic and acidic residues" evidence="3">
    <location>
        <begin position="1"/>
        <end position="28"/>
    </location>
</feature>
<gene>
    <name evidence="5" type="ORF">g.18422</name>
</gene>
<dbReference type="InterPro" id="IPR051364">
    <property type="entry name" value="Cytokinesis/Rho-signaling"/>
</dbReference>
<name>A0A1B6D0V5_9HEMI</name>
<dbReference type="GO" id="GO:0031106">
    <property type="term" value="P:septin ring organization"/>
    <property type="evidence" value="ECO:0007669"/>
    <property type="project" value="TreeGrafter"/>
</dbReference>
<dbReference type="EMBL" id="GEDC01018008">
    <property type="protein sequence ID" value="JAS19290.1"/>
    <property type="molecule type" value="Transcribed_RNA"/>
</dbReference>
<accession>A0A1B6D0V5</accession>